<dbReference type="Pfam" id="PF00106">
    <property type="entry name" value="adh_short"/>
    <property type="match status" value="1"/>
</dbReference>
<comment type="caution">
    <text evidence="1">The sequence shown here is derived from an EMBL/GenBank/DDBJ whole genome shotgun (WGS) entry which is preliminary data.</text>
</comment>
<name>A0A8H3I3T3_9LECA</name>
<sequence>MPPPNGLAILLGAGPETGTGIARILSSPKYGNLAVALLSRTKDNLLAVKQTVQKSNPDACIEVFPTDTAPENLTKAFAAIKAHSSFSGLKLRVAIYSVKHGGKKDFLAETHAEFTKSIDAYVGGAMTFAQEVLRRLFADHGEKDLTSGGGKKGTLIFTGTLAAVRTTTAQYAAYSAGRAAVRLLAQGLAKDYSAKGVHVVHAVANGKIEDKNDEDQKTGLYMSADAVGKEYWHLCEQEPALWTHELDMRPAQEKF</sequence>
<dbReference type="InterPro" id="IPR036291">
    <property type="entry name" value="NAD(P)-bd_dom_sf"/>
</dbReference>
<dbReference type="EMBL" id="CAJPDQ010000001">
    <property type="protein sequence ID" value="CAF9903533.1"/>
    <property type="molecule type" value="Genomic_DNA"/>
</dbReference>
<evidence type="ECO:0008006" key="3">
    <source>
        <dbReference type="Google" id="ProtNLM"/>
    </source>
</evidence>
<evidence type="ECO:0000313" key="2">
    <source>
        <dbReference type="Proteomes" id="UP000664169"/>
    </source>
</evidence>
<dbReference type="AlphaFoldDB" id="A0A8H3I3T3"/>
<dbReference type="InterPro" id="IPR002347">
    <property type="entry name" value="SDR_fam"/>
</dbReference>
<evidence type="ECO:0000313" key="1">
    <source>
        <dbReference type="EMBL" id="CAF9903533.1"/>
    </source>
</evidence>
<accession>A0A8H3I3T3</accession>
<proteinExistence type="predicted"/>
<dbReference type="PANTHER" id="PTHR43431:SF7">
    <property type="entry name" value="OXIDOREDUCTASE, SHORT CHAIN DEHYDROGENASE_REDUCTASE FAMILY (AFU_ORTHOLOGUE AFUA_5G14000)"/>
    <property type="match status" value="1"/>
</dbReference>
<reference evidence="1" key="1">
    <citation type="submission" date="2021-03" db="EMBL/GenBank/DDBJ databases">
        <authorList>
            <person name="Tagirdzhanova G."/>
        </authorList>
    </citation>
    <scope>NUCLEOTIDE SEQUENCE</scope>
</reference>
<dbReference type="OrthoDB" id="5399006at2759"/>
<dbReference type="Gene3D" id="3.40.50.720">
    <property type="entry name" value="NAD(P)-binding Rossmann-like Domain"/>
    <property type="match status" value="1"/>
</dbReference>
<organism evidence="1 2">
    <name type="scientific">Gomphillus americanus</name>
    <dbReference type="NCBI Taxonomy" id="1940652"/>
    <lineage>
        <taxon>Eukaryota</taxon>
        <taxon>Fungi</taxon>
        <taxon>Dikarya</taxon>
        <taxon>Ascomycota</taxon>
        <taxon>Pezizomycotina</taxon>
        <taxon>Lecanoromycetes</taxon>
        <taxon>OSLEUM clade</taxon>
        <taxon>Ostropomycetidae</taxon>
        <taxon>Ostropales</taxon>
        <taxon>Graphidaceae</taxon>
        <taxon>Gomphilloideae</taxon>
        <taxon>Gomphillus</taxon>
    </lineage>
</organism>
<gene>
    <name evidence="1" type="ORF">GOMPHAMPRED_000350</name>
</gene>
<keyword evidence="2" id="KW-1185">Reference proteome</keyword>
<dbReference type="Proteomes" id="UP000664169">
    <property type="component" value="Unassembled WGS sequence"/>
</dbReference>
<protein>
    <recommendedName>
        <fullName evidence="3">NAD(P)-binding protein</fullName>
    </recommendedName>
</protein>
<dbReference type="PANTHER" id="PTHR43431">
    <property type="entry name" value="OXIDOREDUCTASE, SHORT CHAIN DEHYDROGENASE/REDUCTASE FAMILY (AFU_ORTHOLOGUE AFUA_5G14000)"/>
    <property type="match status" value="1"/>
</dbReference>
<dbReference type="SUPFAM" id="SSF51735">
    <property type="entry name" value="NAD(P)-binding Rossmann-fold domains"/>
    <property type="match status" value="1"/>
</dbReference>